<reference evidence="1" key="1">
    <citation type="submission" date="2022-01" db="EMBL/GenBank/DDBJ databases">
        <authorList>
            <person name="King R."/>
        </authorList>
    </citation>
    <scope>NUCLEOTIDE SEQUENCE</scope>
</reference>
<evidence type="ECO:0000313" key="2">
    <source>
        <dbReference type="Proteomes" id="UP001153709"/>
    </source>
</evidence>
<dbReference type="Proteomes" id="UP001153709">
    <property type="component" value="Chromosome 3"/>
</dbReference>
<gene>
    <name evidence="1" type="ORF">DIABBA_LOCUS5312</name>
</gene>
<evidence type="ECO:0000313" key="1">
    <source>
        <dbReference type="EMBL" id="CAG9831747.1"/>
    </source>
</evidence>
<proteinExistence type="predicted"/>
<sequence length="77" mass="9374">MLKIFITYIIIINHRYIPIYYSKPWVLHVKNTKKIRLKKIEFLTASVSYRTHARLLREPSVSYKTHSRSYIVSWCFL</sequence>
<name>A0A9N9SY45_DIABA</name>
<organism evidence="1 2">
    <name type="scientific">Diabrotica balteata</name>
    <name type="common">Banded cucumber beetle</name>
    <dbReference type="NCBI Taxonomy" id="107213"/>
    <lineage>
        <taxon>Eukaryota</taxon>
        <taxon>Metazoa</taxon>
        <taxon>Ecdysozoa</taxon>
        <taxon>Arthropoda</taxon>
        <taxon>Hexapoda</taxon>
        <taxon>Insecta</taxon>
        <taxon>Pterygota</taxon>
        <taxon>Neoptera</taxon>
        <taxon>Endopterygota</taxon>
        <taxon>Coleoptera</taxon>
        <taxon>Polyphaga</taxon>
        <taxon>Cucujiformia</taxon>
        <taxon>Chrysomeloidea</taxon>
        <taxon>Chrysomelidae</taxon>
        <taxon>Galerucinae</taxon>
        <taxon>Diabroticina</taxon>
        <taxon>Diabroticites</taxon>
        <taxon>Diabrotica</taxon>
    </lineage>
</organism>
<accession>A0A9N9SY45</accession>
<dbReference type="AlphaFoldDB" id="A0A9N9SY45"/>
<keyword evidence="2" id="KW-1185">Reference proteome</keyword>
<dbReference type="EMBL" id="OU898278">
    <property type="protein sequence ID" value="CAG9831747.1"/>
    <property type="molecule type" value="Genomic_DNA"/>
</dbReference>
<protein>
    <submittedName>
        <fullName evidence="1">Uncharacterized protein</fullName>
    </submittedName>
</protein>